<dbReference type="EMBL" id="ANIX01003851">
    <property type="protein sequence ID" value="ETP03602.1"/>
    <property type="molecule type" value="Genomic_DNA"/>
</dbReference>
<proteinExistence type="predicted"/>
<dbReference type="Proteomes" id="UP000018958">
    <property type="component" value="Unassembled WGS sequence"/>
</dbReference>
<name>W2VZ90_PHYNI</name>
<reference evidence="1 2" key="1">
    <citation type="submission" date="2013-11" db="EMBL/GenBank/DDBJ databases">
        <title>The Genome Sequence of Phytophthora parasitica CJ01A1.</title>
        <authorList>
            <consortium name="The Broad Institute Genomics Platform"/>
            <person name="Russ C."/>
            <person name="Tyler B."/>
            <person name="Panabieres F."/>
            <person name="Shan W."/>
            <person name="Tripathy S."/>
            <person name="Grunwald N."/>
            <person name="Machado M."/>
            <person name="Johnson C.S."/>
            <person name="Walker B."/>
            <person name="Young S.K."/>
            <person name="Zeng Q."/>
            <person name="Gargeya S."/>
            <person name="Fitzgerald M."/>
            <person name="Haas B."/>
            <person name="Abouelleil A."/>
            <person name="Allen A.W."/>
            <person name="Alvarado L."/>
            <person name="Arachchi H.M."/>
            <person name="Berlin A.M."/>
            <person name="Chapman S.B."/>
            <person name="Gainer-Dewar J."/>
            <person name="Goldberg J."/>
            <person name="Griggs A."/>
            <person name="Gujja S."/>
            <person name="Hansen M."/>
            <person name="Howarth C."/>
            <person name="Imamovic A."/>
            <person name="Ireland A."/>
            <person name="Larimer J."/>
            <person name="McCowan C."/>
            <person name="Murphy C."/>
            <person name="Pearson M."/>
            <person name="Poon T.W."/>
            <person name="Priest M."/>
            <person name="Roberts A."/>
            <person name="Saif S."/>
            <person name="Shea T."/>
            <person name="Sisk P."/>
            <person name="Sykes S."/>
            <person name="Wortman J."/>
            <person name="Nusbaum C."/>
            <person name="Birren B."/>
        </authorList>
    </citation>
    <scope>NUCLEOTIDE SEQUENCE [LARGE SCALE GENOMIC DNA]</scope>
    <source>
        <strain evidence="1 2">CJ01A1</strain>
    </source>
</reference>
<evidence type="ECO:0000313" key="2">
    <source>
        <dbReference type="Proteomes" id="UP000018958"/>
    </source>
</evidence>
<accession>W2VZ90</accession>
<sequence>MTDNPVISSHCRYCVNVRGYTAMKEAKRRYGMTKSDYHNAVSREIQSTYRSRIPNSDYSRENCHWSTLEQYMFGKCGSKVEWLRLIFKKVC</sequence>
<comment type="caution">
    <text evidence="1">The sequence shown here is derived from an EMBL/GenBank/DDBJ whole genome shotgun (WGS) entry which is preliminary data.</text>
</comment>
<organism evidence="1 2">
    <name type="scientific">Phytophthora nicotianae CJ01A1</name>
    <dbReference type="NCBI Taxonomy" id="1317063"/>
    <lineage>
        <taxon>Eukaryota</taxon>
        <taxon>Sar</taxon>
        <taxon>Stramenopiles</taxon>
        <taxon>Oomycota</taxon>
        <taxon>Peronosporomycetes</taxon>
        <taxon>Peronosporales</taxon>
        <taxon>Peronosporaceae</taxon>
        <taxon>Phytophthora</taxon>
    </lineage>
</organism>
<gene>
    <name evidence="1" type="ORF">F441_19460</name>
</gene>
<dbReference type="AlphaFoldDB" id="W2VZ90"/>
<evidence type="ECO:0000313" key="1">
    <source>
        <dbReference type="EMBL" id="ETP03602.1"/>
    </source>
</evidence>
<protein>
    <submittedName>
        <fullName evidence="1">Uncharacterized protein</fullName>
    </submittedName>
</protein>